<dbReference type="Gene3D" id="2.60.40.420">
    <property type="entry name" value="Cupredoxins - blue copper proteins"/>
    <property type="match status" value="3"/>
</dbReference>
<evidence type="ECO:0000313" key="6">
    <source>
        <dbReference type="EMBL" id="ADL08296.1"/>
    </source>
</evidence>
<dbReference type="Pfam" id="PF07731">
    <property type="entry name" value="Cu-oxidase_2"/>
    <property type="match status" value="1"/>
</dbReference>
<dbReference type="CDD" id="cd13868">
    <property type="entry name" value="CuRO_2_CotA_like"/>
    <property type="match status" value="1"/>
</dbReference>
<dbReference type="InterPro" id="IPR001117">
    <property type="entry name" value="Cu-oxidase_2nd"/>
</dbReference>
<feature type="domain" description="Plastocyanin-like" evidence="4">
    <location>
        <begin position="409"/>
        <end position="531"/>
    </location>
</feature>
<dbReference type="eggNOG" id="COG2132">
    <property type="taxonomic scope" value="Bacteria"/>
</dbReference>
<keyword evidence="6" id="KW-0560">Oxidoreductase</keyword>
<dbReference type="GO" id="GO:0005507">
    <property type="term" value="F:copper ion binding"/>
    <property type="evidence" value="ECO:0007669"/>
    <property type="project" value="InterPro"/>
</dbReference>
<dbReference type="PANTHER" id="PTHR48267:SF1">
    <property type="entry name" value="BILIRUBIN OXIDASE"/>
    <property type="match status" value="1"/>
</dbReference>
<gene>
    <name evidence="6" type="ordered locus">Toce_1552</name>
</gene>
<proteinExistence type="inferred from homology"/>
<dbReference type="Proteomes" id="UP000000272">
    <property type="component" value="Chromosome"/>
</dbReference>
<reference evidence="6 7" key="1">
    <citation type="journal article" date="2010" name="Stand. Genomic Sci.">
        <title>Complete genome sequence of Thermosediminibacter oceani type strain (JW/IW-1228P).</title>
        <authorList>
            <person name="Pitluck S."/>
            <person name="Yasawong M."/>
            <person name="Munk C."/>
            <person name="Nolan M."/>
            <person name="Lapidus A."/>
            <person name="Lucas S."/>
            <person name="Glavina Del Rio T."/>
            <person name="Tice H."/>
            <person name="Cheng J.F."/>
            <person name="Bruce D."/>
            <person name="Detter C."/>
            <person name="Tapia R."/>
            <person name="Han C."/>
            <person name="Goodwin L."/>
            <person name="Liolios K."/>
            <person name="Ivanova N."/>
            <person name="Mavromatis K."/>
            <person name="Mikhailova N."/>
            <person name="Pati A."/>
            <person name="Chen A."/>
            <person name="Palaniappan K."/>
            <person name="Land M."/>
            <person name="Hauser L."/>
            <person name="Chang Y.J."/>
            <person name="Jeffries C.D."/>
            <person name="Rohde M."/>
            <person name="Spring S."/>
            <person name="Sikorski J."/>
            <person name="Goker M."/>
            <person name="Woyke T."/>
            <person name="Bristow J."/>
            <person name="Eisen J.A."/>
            <person name="Markowitz V."/>
            <person name="Hugenholtz P."/>
            <person name="Kyrpides N.C."/>
            <person name="Klenk H.P."/>
        </authorList>
    </citation>
    <scope>NUCLEOTIDE SEQUENCE [LARGE SCALE GENOMIC DNA]</scope>
    <source>
        <strain evidence="7">ATCC BAA-1034 / DSM 16646 / JW/IW-1228P</strain>
    </source>
</reference>
<dbReference type="STRING" id="555079.Toce_1552"/>
<feature type="domain" description="Plastocyanin-like" evidence="5">
    <location>
        <begin position="136"/>
        <end position="205"/>
    </location>
</feature>
<feature type="region of interest" description="Disordered" evidence="2">
    <location>
        <begin position="534"/>
        <end position="563"/>
    </location>
</feature>
<evidence type="ECO:0000259" key="4">
    <source>
        <dbReference type="Pfam" id="PF07731"/>
    </source>
</evidence>
<dbReference type="Pfam" id="PF00394">
    <property type="entry name" value="Cu-oxidase"/>
    <property type="match status" value="1"/>
</dbReference>
<dbReference type="PANTHER" id="PTHR48267">
    <property type="entry name" value="CUPREDOXIN SUPERFAMILY PROTEIN"/>
    <property type="match status" value="1"/>
</dbReference>
<evidence type="ECO:0000256" key="2">
    <source>
        <dbReference type="SAM" id="MobiDB-lite"/>
    </source>
</evidence>
<evidence type="ECO:0000313" key="7">
    <source>
        <dbReference type="Proteomes" id="UP000000272"/>
    </source>
</evidence>
<dbReference type="InterPro" id="IPR011706">
    <property type="entry name" value="Cu-oxidase_C"/>
</dbReference>
<dbReference type="InterPro" id="IPR011707">
    <property type="entry name" value="Cu-oxidase-like_N"/>
</dbReference>
<dbReference type="HOGENOM" id="CLU_009100_4_0_9"/>
<dbReference type="Pfam" id="PF07732">
    <property type="entry name" value="Cu-oxidase_3"/>
    <property type="match status" value="2"/>
</dbReference>
<accession>D9RY72</accession>
<sequence>MHTMNCKVNQNFIPFYKEMIKLDRAILYLYGGRGYYMAPKLEKFKDPLPVPKFIRPVGTKNGIPYYELEMTEFYQNLHSDMPDTRVWGYENSYPGPTIEAYKGQPIYVRWINRLPEKHFLPIDKTIHGAKDNPEVRTVVHLHGLNVRPDSDGFPDDWFTPGKSALYYYPNKQQAATLWYHDHAVGITRLNVYAGLVGLYLIRDEREERLNLPSGEYEIPLIIQDKDFNDDGSLSYPAPNNNGVEPSIVPGFFGNYALVNGKVWPYLVVKPRKYRFRILNGSNSRSYKLRFSGEAGRILPAWYQIGTDGGFLERPVKLDSLSLQPAERADVIVDFTGLENQTFTLINEEIPPFGPPLPEIMQFRVSGTPVKDNSSLPLILNRIKPLPVKKAKQRNIEIVVGQDELGRFMFMLENKKWTDPVTIKTKLGNVEVWNIINTAAAAHPIHVHLVQFQILNRQPFDVQEYTATGTLKFIGPPVLPDENEKGWKDTVRAEPGHVTRIIARFGDFTGIYPFHCHILEHEDHEMMRPFEVFKHKSGGKDKKDSEEIHTVKPDTKADKEEPAK</sequence>
<protein>
    <submittedName>
        <fullName evidence="6">Bilirubin oxidase</fullName>
        <ecNumber evidence="6">1.3.3.5</ecNumber>
    </submittedName>
</protein>
<keyword evidence="7" id="KW-1185">Reference proteome</keyword>
<feature type="domain" description="Plastocyanin-like" evidence="5">
    <location>
        <begin position="82"/>
        <end position="120"/>
    </location>
</feature>
<dbReference type="EC" id="1.3.3.5" evidence="6"/>
<dbReference type="SUPFAM" id="SSF49503">
    <property type="entry name" value="Cupredoxins"/>
    <property type="match status" value="3"/>
</dbReference>
<dbReference type="CDD" id="cd13844">
    <property type="entry name" value="CuRO_1_BOD_CotA_like"/>
    <property type="match status" value="1"/>
</dbReference>
<organism evidence="6 7">
    <name type="scientific">Thermosediminibacter oceani (strain ATCC BAA-1034 / DSM 16646 / JW/IW-1228P)</name>
    <dbReference type="NCBI Taxonomy" id="555079"/>
    <lineage>
        <taxon>Bacteria</taxon>
        <taxon>Bacillati</taxon>
        <taxon>Bacillota</taxon>
        <taxon>Clostridia</taxon>
        <taxon>Thermosediminibacterales</taxon>
        <taxon>Thermosediminibacteraceae</taxon>
        <taxon>Thermosediminibacter</taxon>
    </lineage>
</organism>
<dbReference type="InterPro" id="IPR008972">
    <property type="entry name" value="Cupredoxin"/>
</dbReference>
<dbReference type="KEGG" id="toc:Toce_1552"/>
<dbReference type="AlphaFoldDB" id="D9RY72"/>
<comment type="similarity">
    <text evidence="1">Belongs to the multicopper oxidase family.</text>
</comment>
<evidence type="ECO:0000259" key="5">
    <source>
        <dbReference type="Pfam" id="PF07732"/>
    </source>
</evidence>
<feature type="domain" description="Plastocyanin-like" evidence="3">
    <location>
        <begin position="258"/>
        <end position="346"/>
    </location>
</feature>
<dbReference type="InterPro" id="IPR045087">
    <property type="entry name" value="Cu-oxidase_fam"/>
</dbReference>
<dbReference type="CDD" id="cd13891">
    <property type="entry name" value="CuRO_3_CotA_like"/>
    <property type="match status" value="1"/>
</dbReference>
<dbReference type="SMR" id="D9RY72"/>
<name>D9RY72_THEOJ</name>
<evidence type="ECO:0000256" key="1">
    <source>
        <dbReference type="ARBA" id="ARBA00010609"/>
    </source>
</evidence>
<dbReference type="EMBL" id="CP002131">
    <property type="protein sequence ID" value="ADL08296.1"/>
    <property type="molecule type" value="Genomic_DNA"/>
</dbReference>
<evidence type="ECO:0000259" key="3">
    <source>
        <dbReference type="Pfam" id="PF00394"/>
    </source>
</evidence>
<dbReference type="GO" id="GO:0047705">
    <property type="term" value="F:bilirubin oxidase activity"/>
    <property type="evidence" value="ECO:0007669"/>
    <property type="project" value="UniProtKB-EC"/>
</dbReference>